<keyword evidence="2" id="KW-1185">Reference proteome</keyword>
<proteinExistence type="predicted"/>
<evidence type="ECO:0000313" key="2">
    <source>
        <dbReference type="Proteomes" id="UP000694857"/>
    </source>
</evidence>
<name>A0A8B8W6V8_BALMU</name>
<feature type="region of interest" description="Disordered" evidence="1">
    <location>
        <begin position="1"/>
        <end position="49"/>
    </location>
</feature>
<feature type="compositionally biased region" description="Polar residues" evidence="1">
    <location>
        <begin position="17"/>
        <end position="28"/>
    </location>
</feature>
<reference evidence="3" key="1">
    <citation type="submission" date="2025-08" db="UniProtKB">
        <authorList>
            <consortium name="RefSeq"/>
        </authorList>
    </citation>
    <scope>IDENTIFICATION</scope>
    <source>
        <tissue evidence="3">Epidermis and Blubber</tissue>
    </source>
</reference>
<organism evidence="2 3">
    <name type="scientific">Balaenoptera musculus</name>
    <name type="common">Blue whale</name>
    <dbReference type="NCBI Taxonomy" id="9771"/>
    <lineage>
        <taxon>Eukaryota</taxon>
        <taxon>Metazoa</taxon>
        <taxon>Chordata</taxon>
        <taxon>Craniata</taxon>
        <taxon>Vertebrata</taxon>
        <taxon>Euteleostomi</taxon>
        <taxon>Mammalia</taxon>
        <taxon>Eutheria</taxon>
        <taxon>Laurasiatheria</taxon>
        <taxon>Artiodactyla</taxon>
        <taxon>Whippomorpha</taxon>
        <taxon>Cetacea</taxon>
        <taxon>Mysticeti</taxon>
        <taxon>Balaenopteridae</taxon>
        <taxon>Balaenoptera</taxon>
    </lineage>
</organism>
<feature type="compositionally biased region" description="Pro residues" evidence="1">
    <location>
        <begin position="224"/>
        <end position="237"/>
    </location>
</feature>
<dbReference type="Proteomes" id="UP000694857">
    <property type="component" value="Chromosome 20"/>
</dbReference>
<dbReference type="AlphaFoldDB" id="A0A8B8W6V8"/>
<accession>A0A8B8W6V8</accession>
<feature type="compositionally biased region" description="Gly residues" evidence="1">
    <location>
        <begin position="298"/>
        <end position="308"/>
    </location>
</feature>
<gene>
    <name evidence="3" type="primary">LOC118886763</name>
</gene>
<evidence type="ECO:0000313" key="3">
    <source>
        <dbReference type="RefSeq" id="XP_036692839.1"/>
    </source>
</evidence>
<protein>
    <submittedName>
        <fullName evidence="3">Splicing factor, proline- and glutamine-rich-like</fullName>
    </submittedName>
</protein>
<dbReference type="RefSeq" id="XP_036692839.1">
    <property type="nucleotide sequence ID" value="XM_036836944.1"/>
</dbReference>
<feature type="compositionally biased region" description="Low complexity" evidence="1">
    <location>
        <begin position="316"/>
        <end position="331"/>
    </location>
</feature>
<dbReference type="KEGG" id="bmus:118886763"/>
<evidence type="ECO:0000256" key="1">
    <source>
        <dbReference type="SAM" id="MobiDB-lite"/>
    </source>
</evidence>
<dbReference type="GeneID" id="118886763"/>
<feature type="region of interest" description="Disordered" evidence="1">
    <location>
        <begin position="224"/>
        <end position="337"/>
    </location>
</feature>
<sequence>MTPEQRLGAASPHGHSSPRTGFKAQSTRPLKGSLGLLGGGGGVQRTRATRGELPPAVTAVAWEHPGHGARGPQPVREVGPAPQHMEQKLLPYRKNPEKPMHRLQQNPNHLHFSLNKAQLWGCPGPAPAPSLTVAPPPGAELWVLSVHTLRVPRTLWGETGPRPPFPWKEGQVPGHLTSSTYSPPPPTIMHAPAGPAFLETQVTLKNSVFSMCLLLLQGLGAPPDPPSCGPGPGPNPTCPGAQSSSTRSSLWDGVSALPPPSVDFSALLSSPGNPLQPPPCISPSSNFGQSEDARSPGAHGGLRAGGHGICKNMGSPQAAPALPYGPLAAPACESPVS</sequence>